<comment type="subcellular location">
    <subcellularLocation>
        <location evidence="1">Cell membrane</location>
        <topology evidence="1">Single-pass membrane protein</topology>
    </subcellularLocation>
    <subcellularLocation>
        <location evidence="7">Cell membrane</location>
        <topology evidence="7">Single-pass type II membrane protein</topology>
    </subcellularLocation>
</comment>
<keyword evidence="7" id="KW-0653">Protein transport</keyword>
<dbReference type="GO" id="GO:0015031">
    <property type="term" value="P:protein transport"/>
    <property type="evidence" value="ECO:0007669"/>
    <property type="project" value="UniProtKB-KW"/>
</dbReference>
<name>A0A1H3HSM0_ALLWA</name>
<dbReference type="OrthoDB" id="9793581at2"/>
<dbReference type="GO" id="GO:0005886">
    <property type="term" value="C:plasma membrane"/>
    <property type="evidence" value="ECO:0007669"/>
    <property type="project" value="UniProtKB-SubCell"/>
</dbReference>
<dbReference type="Pfam" id="PF02472">
    <property type="entry name" value="ExbD"/>
    <property type="match status" value="1"/>
</dbReference>
<evidence type="ECO:0000256" key="6">
    <source>
        <dbReference type="ARBA" id="ARBA00023136"/>
    </source>
</evidence>
<evidence type="ECO:0000256" key="3">
    <source>
        <dbReference type="ARBA" id="ARBA00022475"/>
    </source>
</evidence>
<dbReference type="Proteomes" id="UP000198672">
    <property type="component" value="Unassembled WGS sequence"/>
</dbReference>
<dbReference type="PANTHER" id="PTHR30558:SF3">
    <property type="entry name" value="BIOPOLYMER TRANSPORT PROTEIN EXBD-RELATED"/>
    <property type="match status" value="1"/>
</dbReference>
<evidence type="ECO:0000313" key="8">
    <source>
        <dbReference type="EMBL" id="SDY18521.1"/>
    </source>
</evidence>
<accession>A0A1H3HSM0</accession>
<evidence type="ECO:0000256" key="7">
    <source>
        <dbReference type="RuleBase" id="RU003879"/>
    </source>
</evidence>
<sequence>MRYLQRRKARIEIVPMIDIMFFLLVFFIMVTLNMIPATGISSRLPSSTSAERLESPQVVISLDAAGMIHVDQQPLNLEQLGVLLRERGRETQVVIAGADAAALGDLVAVMDACRLAGITRIGIATREPRA</sequence>
<evidence type="ECO:0000313" key="9">
    <source>
        <dbReference type="Proteomes" id="UP000198672"/>
    </source>
</evidence>
<evidence type="ECO:0000256" key="1">
    <source>
        <dbReference type="ARBA" id="ARBA00004162"/>
    </source>
</evidence>
<keyword evidence="3" id="KW-1003">Cell membrane</keyword>
<protein>
    <submittedName>
        <fullName evidence="8">Biopolymer transport protein ExbD</fullName>
    </submittedName>
</protein>
<keyword evidence="4 7" id="KW-0812">Transmembrane</keyword>
<dbReference type="AlphaFoldDB" id="A0A1H3HSM0"/>
<keyword evidence="9" id="KW-1185">Reference proteome</keyword>
<dbReference type="EMBL" id="FNOW01000036">
    <property type="protein sequence ID" value="SDY18521.1"/>
    <property type="molecule type" value="Genomic_DNA"/>
</dbReference>
<dbReference type="RefSeq" id="WP_091334550.1">
    <property type="nucleotide sequence ID" value="NZ_FNOW01000036.1"/>
</dbReference>
<evidence type="ECO:0000256" key="4">
    <source>
        <dbReference type="ARBA" id="ARBA00022692"/>
    </source>
</evidence>
<evidence type="ECO:0000256" key="5">
    <source>
        <dbReference type="ARBA" id="ARBA00022989"/>
    </source>
</evidence>
<dbReference type="STRING" id="61595.SAMN05421644_13630"/>
<keyword evidence="6" id="KW-0472">Membrane</keyword>
<keyword evidence="5" id="KW-1133">Transmembrane helix</keyword>
<dbReference type="GO" id="GO:0022857">
    <property type="term" value="F:transmembrane transporter activity"/>
    <property type="evidence" value="ECO:0007669"/>
    <property type="project" value="InterPro"/>
</dbReference>
<organism evidence="8 9">
    <name type="scientific">Allochromatium warmingii</name>
    <name type="common">Chromatium warmingii</name>
    <dbReference type="NCBI Taxonomy" id="61595"/>
    <lineage>
        <taxon>Bacteria</taxon>
        <taxon>Pseudomonadati</taxon>
        <taxon>Pseudomonadota</taxon>
        <taxon>Gammaproteobacteria</taxon>
        <taxon>Chromatiales</taxon>
        <taxon>Chromatiaceae</taxon>
        <taxon>Allochromatium</taxon>
    </lineage>
</organism>
<comment type="similarity">
    <text evidence="2 7">Belongs to the ExbD/TolR family.</text>
</comment>
<dbReference type="InterPro" id="IPR003400">
    <property type="entry name" value="ExbD"/>
</dbReference>
<reference evidence="9" key="1">
    <citation type="submission" date="2016-10" db="EMBL/GenBank/DDBJ databases">
        <authorList>
            <person name="Varghese N."/>
            <person name="Submissions S."/>
        </authorList>
    </citation>
    <scope>NUCLEOTIDE SEQUENCE [LARGE SCALE GENOMIC DNA]</scope>
    <source>
        <strain evidence="9">DSM 173</strain>
    </source>
</reference>
<proteinExistence type="inferred from homology"/>
<evidence type="ECO:0000256" key="2">
    <source>
        <dbReference type="ARBA" id="ARBA00005811"/>
    </source>
</evidence>
<dbReference type="PANTHER" id="PTHR30558">
    <property type="entry name" value="EXBD MEMBRANE COMPONENT OF PMF-DRIVEN MACROMOLECULE IMPORT SYSTEM"/>
    <property type="match status" value="1"/>
</dbReference>
<dbReference type="Gene3D" id="3.30.420.270">
    <property type="match status" value="1"/>
</dbReference>
<keyword evidence="7" id="KW-0813">Transport</keyword>
<gene>
    <name evidence="8" type="ORF">SAMN05421644_13630</name>
</gene>